<dbReference type="PANTHER" id="PTHR11695">
    <property type="entry name" value="ALCOHOL DEHYDROGENASE RELATED"/>
    <property type="match status" value="1"/>
</dbReference>
<dbReference type="Pfam" id="PF13602">
    <property type="entry name" value="ADH_zinc_N_2"/>
    <property type="match status" value="1"/>
</dbReference>
<dbReference type="InterPro" id="IPR020843">
    <property type="entry name" value="ER"/>
</dbReference>
<dbReference type="InterPro" id="IPR050700">
    <property type="entry name" value="YIM1/Zinc_Alcohol_DH_Fams"/>
</dbReference>
<dbReference type="InterPro" id="IPR036291">
    <property type="entry name" value="NAD(P)-bd_dom_sf"/>
</dbReference>
<keyword evidence="1" id="KW-0560">Oxidoreductase</keyword>
<dbReference type="RefSeq" id="WP_123669201.1">
    <property type="nucleotide sequence ID" value="NZ_RJKE01000001.1"/>
</dbReference>
<dbReference type="PROSITE" id="PS01162">
    <property type="entry name" value="QOR_ZETA_CRYSTAL"/>
    <property type="match status" value="1"/>
</dbReference>
<dbReference type="Pfam" id="PF08240">
    <property type="entry name" value="ADH_N"/>
    <property type="match status" value="1"/>
</dbReference>
<dbReference type="OrthoDB" id="3727682at2"/>
<dbReference type="Gene3D" id="3.40.50.720">
    <property type="entry name" value="NAD(P)-binding Rossmann-like Domain"/>
    <property type="match status" value="1"/>
</dbReference>
<dbReference type="EMBL" id="RJKE01000001">
    <property type="protein sequence ID" value="ROO90215.1"/>
    <property type="molecule type" value="Genomic_DNA"/>
</dbReference>
<dbReference type="SUPFAM" id="SSF50129">
    <property type="entry name" value="GroES-like"/>
    <property type="match status" value="1"/>
</dbReference>
<organism evidence="3 4">
    <name type="scientific">Actinocorallia herbida</name>
    <dbReference type="NCBI Taxonomy" id="58109"/>
    <lineage>
        <taxon>Bacteria</taxon>
        <taxon>Bacillati</taxon>
        <taxon>Actinomycetota</taxon>
        <taxon>Actinomycetes</taxon>
        <taxon>Streptosporangiales</taxon>
        <taxon>Thermomonosporaceae</taxon>
        <taxon>Actinocorallia</taxon>
    </lineage>
</organism>
<feature type="domain" description="Enoyl reductase (ER)" evidence="2">
    <location>
        <begin position="10"/>
        <end position="309"/>
    </location>
</feature>
<accession>A0A3N1D9K3</accession>
<dbReference type="SMART" id="SM00829">
    <property type="entry name" value="PKS_ER"/>
    <property type="match status" value="1"/>
</dbReference>
<evidence type="ECO:0000313" key="4">
    <source>
        <dbReference type="Proteomes" id="UP000272400"/>
    </source>
</evidence>
<dbReference type="GO" id="GO:0016491">
    <property type="term" value="F:oxidoreductase activity"/>
    <property type="evidence" value="ECO:0007669"/>
    <property type="project" value="UniProtKB-KW"/>
</dbReference>
<comment type="caution">
    <text evidence="3">The sequence shown here is derived from an EMBL/GenBank/DDBJ whole genome shotgun (WGS) entry which is preliminary data.</text>
</comment>
<dbReference type="InterPro" id="IPR011032">
    <property type="entry name" value="GroES-like_sf"/>
</dbReference>
<evidence type="ECO:0000313" key="3">
    <source>
        <dbReference type="EMBL" id="ROO90215.1"/>
    </source>
</evidence>
<dbReference type="Gene3D" id="3.90.180.10">
    <property type="entry name" value="Medium-chain alcohol dehydrogenases, catalytic domain"/>
    <property type="match status" value="1"/>
</dbReference>
<name>A0A3N1D9K3_9ACTN</name>
<keyword evidence="4" id="KW-1185">Reference proteome</keyword>
<dbReference type="Proteomes" id="UP000272400">
    <property type="component" value="Unassembled WGS sequence"/>
</dbReference>
<dbReference type="InterPro" id="IPR013154">
    <property type="entry name" value="ADH-like_N"/>
</dbReference>
<dbReference type="AlphaFoldDB" id="A0A3N1D9K3"/>
<dbReference type="PANTHER" id="PTHR11695:SF294">
    <property type="entry name" value="RETICULON-4-INTERACTING PROTEIN 1, MITOCHONDRIAL"/>
    <property type="match status" value="1"/>
</dbReference>
<evidence type="ECO:0000256" key="1">
    <source>
        <dbReference type="ARBA" id="ARBA00023002"/>
    </source>
</evidence>
<dbReference type="InterPro" id="IPR002364">
    <property type="entry name" value="Quin_OxRdtase/zeta-crystal_CS"/>
</dbReference>
<dbReference type="SUPFAM" id="SSF51735">
    <property type="entry name" value="NAD(P)-binding Rossmann-fold domains"/>
    <property type="match status" value="1"/>
</dbReference>
<evidence type="ECO:0000259" key="2">
    <source>
        <dbReference type="SMART" id="SM00829"/>
    </source>
</evidence>
<gene>
    <name evidence="3" type="ORF">EDD29_7936</name>
</gene>
<dbReference type="GO" id="GO:0008270">
    <property type="term" value="F:zinc ion binding"/>
    <property type="evidence" value="ECO:0007669"/>
    <property type="project" value="InterPro"/>
</dbReference>
<dbReference type="CDD" id="cd05289">
    <property type="entry name" value="MDR_like_2"/>
    <property type="match status" value="1"/>
</dbReference>
<protein>
    <submittedName>
        <fullName evidence="3">NADPH:quinone reductase-like Zn-dependent oxidoreductase</fullName>
    </submittedName>
</protein>
<sequence length="311" mass="31435">MRKLVQDAFGTPAEVLRITEAARPEPGPGQVLIEVAAAGVNPVDVAVSAGHYPLLGDPPFTAGWDVAGTVAAVGSGVSAFRPGDRVLGLPAFPAEAAAHAEYVLASANELIPIPKGLAVEEAGALPLVGLTAYQALIGIAEVRPGQRVLVHRAAGGVGHLAVQLAKSRGAWVVGTASAGKHDLVRALGADEVIDYQATDYTEVLAGLDVVFDLVGHDNGPRSAGVLRAGGVLVGALPAFLGLTQEEAAARGIRLAGVDVRPSAHDLGHLTALASDGALRVHVEAAFPLADAAKAYETVAAGHVTGKVVLVP</sequence>
<reference evidence="3 4" key="1">
    <citation type="submission" date="2018-11" db="EMBL/GenBank/DDBJ databases">
        <title>Sequencing the genomes of 1000 actinobacteria strains.</title>
        <authorList>
            <person name="Klenk H.-P."/>
        </authorList>
    </citation>
    <scope>NUCLEOTIDE SEQUENCE [LARGE SCALE GENOMIC DNA]</scope>
    <source>
        <strain evidence="3 4">DSM 44254</strain>
    </source>
</reference>
<proteinExistence type="predicted"/>